<dbReference type="EMBL" id="SRYV01000012">
    <property type="protein sequence ID" value="TGY13548.1"/>
    <property type="molecule type" value="Genomic_DNA"/>
</dbReference>
<reference evidence="2 3" key="1">
    <citation type="submission" date="2019-04" db="EMBL/GenBank/DDBJ databases">
        <title>Microbes associate with the intestines of laboratory mice.</title>
        <authorList>
            <person name="Navarre W."/>
            <person name="Wong E."/>
            <person name="Huang K."/>
            <person name="Tropini C."/>
            <person name="Ng K."/>
            <person name="Yu B."/>
        </authorList>
    </citation>
    <scope>NUCLEOTIDE SEQUENCE [LARGE SCALE GENOMIC DNA]</scope>
    <source>
        <strain evidence="2 3">NM61_E11</strain>
    </source>
</reference>
<evidence type="ECO:0000256" key="1">
    <source>
        <dbReference type="SAM" id="Phobius"/>
    </source>
</evidence>
<keyword evidence="1" id="KW-1133">Transmembrane helix</keyword>
<protein>
    <submittedName>
        <fullName evidence="2">Uncharacterized protein</fullName>
    </submittedName>
</protein>
<gene>
    <name evidence="2" type="ORF">E5351_07220</name>
</gene>
<dbReference type="RefSeq" id="WP_004040355.1">
    <property type="nucleotide sequence ID" value="NZ_AQFR02000003.1"/>
</dbReference>
<sequence length="64" mass="7494">MLYLLYILIGIIIVLGVNCLITAYWAVMDTLKYQDRDHLTFIQAFKKYFAKNNNIPTSMSDLFN</sequence>
<dbReference type="AlphaFoldDB" id="A0A4S2BG05"/>
<keyword evidence="1" id="KW-0472">Membrane</keyword>
<dbReference type="Proteomes" id="UP000309117">
    <property type="component" value="Unassembled WGS sequence"/>
</dbReference>
<evidence type="ECO:0000313" key="3">
    <source>
        <dbReference type="Proteomes" id="UP000309117"/>
    </source>
</evidence>
<accession>A0A4S2BG05</accession>
<keyword evidence="1" id="KW-0812">Transmembrane</keyword>
<name>A0A4S2BG05_9LACO</name>
<comment type="caution">
    <text evidence="2">The sequence shown here is derived from an EMBL/GenBank/DDBJ whole genome shotgun (WGS) entry which is preliminary data.</text>
</comment>
<proteinExistence type="predicted"/>
<organism evidence="2 3">
    <name type="scientific">Lactobacillus intestinalis</name>
    <dbReference type="NCBI Taxonomy" id="151781"/>
    <lineage>
        <taxon>Bacteria</taxon>
        <taxon>Bacillati</taxon>
        <taxon>Bacillota</taxon>
        <taxon>Bacilli</taxon>
        <taxon>Lactobacillales</taxon>
        <taxon>Lactobacillaceae</taxon>
        <taxon>Lactobacillus</taxon>
    </lineage>
</organism>
<feature type="transmembrane region" description="Helical" evidence="1">
    <location>
        <begin position="6"/>
        <end position="27"/>
    </location>
</feature>
<evidence type="ECO:0000313" key="2">
    <source>
        <dbReference type="EMBL" id="TGY13548.1"/>
    </source>
</evidence>